<organism evidence="1 2">
    <name type="scientific">Ricinus communis</name>
    <name type="common">Castor bean</name>
    <dbReference type="NCBI Taxonomy" id="3988"/>
    <lineage>
        <taxon>Eukaryota</taxon>
        <taxon>Viridiplantae</taxon>
        <taxon>Streptophyta</taxon>
        <taxon>Embryophyta</taxon>
        <taxon>Tracheophyta</taxon>
        <taxon>Spermatophyta</taxon>
        <taxon>Magnoliopsida</taxon>
        <taxon>eudicotyledons</taxon>
        <taxon>Gunneridae</taxon>
        <taxon>Pentapetalae</taxon>
        <taxon>rosids</taxon>
        <taxon>fabids</taxon>
        <taxon>Malpighiales</taxon>
        <taxon>Euphorbiaceae</taxon>
        <taxon>Acalyphoideae</taxon>
        <taxon>Acalypheae</taxon>
        <taxon>Ricinus</taxon>
    </lineage>
</organism>
<dbReference type="AlphaFoldDB" id="B9SU96"/>
<dbReference type="InParanoid" id="B9SU96"/>
<accession>B9SU96</accession>
<dbReference type="Proteomes" id="UP000008311">
    <property type="component" value="Unassembled WGS sequence"/>
</dbReference>
<sequence>MVEQDEPCMASENSSKCGLGKELTLYQSHHLEALGFRKELQEVEEQARLLKVLNMLGRLRMVSPIRVTLKVVGVRHESKVEGEEK</sequence>
<proteinExistence type="predicted"/>
<gene>
    <name evidence="1" type="ORF">RCOM_0226800</name>
</gene>
<dbReference type="EMBL" id="EQ974144">
    <property type="protein sequence ID" value="EEF32799.1"/>
    <property type="molecule type" value="Genomic_DNA"/>
</dbReference>
<name>B9SU96_RICCO</name>
<reference evidence="2" key="1">
    <citation type="journal article" date="2010" name="Nat. Biotechnol.">
        <title>Draft genome sequence of the oilseed species Ricinus communis.</title>
        <authorList>
            <person name="Chan A.P."/>
            <person name="Crabtree J."/>
            <person name="Zhao Q."/>
            <person name="Lorenzi H."/>
            <person name="Orvis J."/>
            <person name="Puiu D."/>
            <person name="Melake-Berhan A."/>
            <person name="Jones K.M."/>
            <person name="Redman J."/>
            <person name="Chen G."/>
            <person name="Cahoon E.B."/>
            <person name="Gedil M."/>
            <person name="Stanke M."/>
            <person name="Haas B.J."/>
            <person name="Wortman J.R."/>
            <person name="Fraser-Liggett C.M."/>
            <person name="Ravel J."/>
            <person name="Rabinowicz P.D."/>
        </authorList>
    </citation>
    <scope>NUCLEOTIDE SEQUENCE [LARGE SCALE GENOMIC DNA]</scope>
    <source>
        <strain evidence="2">cv. Hale</strain>
    </source>
</reference>
<evidence type="ECO:0000313" key="1">
    <source>
        <dbReference type="EMBL" id="EEF32799.1"/>
    </source>
</evidence>
<keyword evidence="2" id="KW-1185">Reference proteome</keyword>
<evidence type="ECO:0000313" key="2">
    <source>
        <dbReference type="Proteomes" id="UP000008311"/>
    </source>
</evidence>
<protein>
    <submittedName>
        <fullName evidence="1">Uncharacterized protein</fullName>
    </submittedName>
</protein>